<evidence type="ECO:0000256" key="3">
    <source>
        <dbReference type="SAM" id="MobiDB-lite"/>
    </source>
</evidence>
<reference evidence="5 6" key="1">
    <citation type="journal article" date="2007" name="Nat. Biotechnol.">
        <title>Genome sequence of the lignocellulose-bioconverting and xylose-fermenting yeast Pichia stipitis.</title>
        <authorList>
            <person name="Jeffries T.W."/>
            <person name="Grigoriev I.V."/>
            <person name="Grimwood J."/>
            <person name="Laplaza J.M."/>
            <person name="Aerts A."/>
            <person name="Salamov A."/>
            <person name="Schmutz J."/>
            <person name="Lindquist E."/>
            <person name="Dehal P."/>
            <person name="Shapiro H."/>
            <person name="Jin Y.S."/>
            <person name="Passoth V."/>
            <person name="Richardson P.M."/>
        </authorList>
    </citation>
    <scope>NUCLEOTIDE SEQUENCE [LARGE SCALE GENOMIC DNA]</scope>
    <source>
        <strain evidence="6">ATCC 58785 / CBS 6054 / NBRC 10063 / NRRL Y-11545</strain>
    </source>
</reference>
<accession>A3GHT0</accession>
<dbReference type="Pfam" id="PF06428">
    <property type="entry name" value="Sec2p"/>
    <property type="match status" value="1"/>
</dbReference>
<dbReference type="GO" id="GO:0006887">
    <property type="term" value="P:exocytosis"/>
    <property type="evidence" value="ECO:0007669"/>
    <property type="project" value="TreeGrafter"/>
</dbReference>
<dbReference type="InterPro" id="IPR009449">
    <property type="entry name" value="Sec2_N"/>
</dbReference>
<dbReference type="GO" id="GO:0051286">
    <property type="term" value="C:cell tip"/>
    <property type="evidence" value="ECO:0007669"/>
    <property type="project" value="TreeGrafter"/>
</dbReference>
<keyword evidence="6" id="KW-1185">Reference proteome</keyword>
<organism evidence="5 6">
    <name type="scientific">Scheffersomyces stipitis (strain ATCC 58785 / CBS 6054 / NBRC 10063 / NRRL Y-11545)</name>
    <name type="common">Yeast</name>
    <name type="synonym">Pichia stipitis</name>
    <dbReference type="NCBI Taxonomy" id="322104"/>
    <lineage>
        <taxon>Eukaryota</taxon>
        <taxon>Fungi</taxon>
        <taxon>Dikarya</taxon>
        <taxon>Ascomycota</taxon>
        <taxon>Saccharomycotina</taxon>
        <taxon>Pichiomycetes</taxon>
        <taxon>Debaryomycetaceae</taxon>
        <taxon>Scheffersomyces</taxon>
    </lineage>
</organism>
<feature type="compositionally biased region" description="Polar residues" evidence="3">
    <location>
        <begin position="525"/>
        <end position="537"/>
    </location>
</feature>
<dbReference type="SUPFAM" id="SSF144284">
    <property type="entry name" value="Sec2 N-terminal region"/>
    <property type="match status" value="1"/>
</dbReference>
<sequence length="642" mass="73087">MSSESLDERLTAEITSLSTKLVTAVAKQSDLEEAVLHLRKELQSAKLEQRRYESDSAKYKELVPRYTKLREDFQTTEDKMRLAETERTRLEHEVEDLTASLFDEANTRVSNAARETHNYKVKNKKLQEELEEKQTIIDDLQEQLKDLKILFIRIDNQQRSFANSTSNGNNNSNSRLGTPRVEQGSFSASENGASDSYSRTLTEDESGDNSTTQQQLRAPVFSPLVSSIRLDLNNYNHDFKAFVYLLIRPSFQFDFANLKNTRFFRKIWTEEIENSISVPPLPSTSSLMNRWSKGKSLWNSIVEGRAVIQPVKGVNEVFKLAYKGGKDGERTPVAIKDPCGFCGECRDDILEHSRLYYIKLLETSVHGSNAKDSDVHDVIAQYPLCNYCLIKLRNICDLFAKLRLIHSNIYNLKQNHAFEEFGLVSSSNFPQFKRTSSGTGSPNLSGSEDGILTNTLSRKEESKLIKIYIMLALIRNKIFWSKLGFWDNAANIDEINVDEIHYETFKDMISSSPSLHSKDSRRSTVTEVPSTPQTNDGSAVFKPRDEKRGSASLVSPREILQEKASKSRNNSQNGTDEEDTDNERFADSSDKFQEEQNQTNGDTNDQAVGLERKNSKSKQFTKKMNKSLEHTIEMLKESIEDS</sequence>
<feature type="region of interest" description="Disordered" evidence="3">
    <location>
        <begin position="510"/>
        <end position="629"/>
    </location>
</feature>
<dbReference type="GO" id="GO:0070319">
    <property type="term" value="C:Golgi to plasma membrane transport vesicle"/>
    <property type="evidence" value="ECO:0007669"/>
    <property type="project" value="TreeGrafter"/>
</dbReference>
<feature type="compositionally biased region" description="Polar residues" evidence="3">
    <location>
        <begin position="595"/>
        <end position="606"/>
    </location>
</feature>
<feature type="compositionally biased region" description="Polar residues" evidence="3">
    <location>
        <begin position="184"/>
        <end position="200"/>
    </location>
</feature>
<dbReference type="STRING" id="322104.A3GHT0"/>
<dbReference type="PANTHER" id="PTHR14430:SF0">
    <property type="entry name" value="SEC2P DOMAIN-CONTAINING PROTEIN"/>
    <property type="match status" value="1"/>
</dbReference>
<dbReference type="RefSeq" id="XP_001386895.2">
    <property type="nucleotide sequence ID" value="XM_001386858.1"/>
</dbReference>
<dbReference type="Gene3D" id="6.10.140.910">
    <property type="match status" value="1"/>
</dbReference>
<keyword evidence="1 2" id="KW-0175">Coiled coil</keyword>
<evidence type="ECO:0000313" key="6">
    <source>
        <dbReference type="Proteomes" id="UP000002258"/>
    </source>
</evidence>
<evidence type="ECO:0000313" key="5">
    <source>
        <dbReference type="EMBL" id="EAZ62872.2"/>
    </source>
</evidence>
<dbReference type="eggNOG" id="KOG4324">
    <property type="taxonomic scope" value="Eukaryota"/>
</dbReference>
<proteinExistence type="predicted"/>
<dbReference type="KEGG" id="pic:PICST_53851"/>
<dbReference type="HOGENOM" id="CLU_423355_0_0_1"/>
<dbReference type="PANTHER" id="PTHR14430">
    <property type="entry name" value="RABIN3-RELATED"/>
    <property type="match status" value="1"/>
</dbReference>
<feature type="compositionally biased region" description="Basic residues" evidence="3">
    <location>
        <begin position="615"/>
        <end position="625"/>
    </location>
</feature>
<feature type="domain" description="GDP/GTP exchange factor Sec2 N-terminal" evidence="4">
    <location>
        <begin position="28"/>
        <end position="154"/>
    </location>
</feature>
<protein>
    <recommendedName>
        <fullName evidence="4">GDP/GTP exchange factor Sec2 N-terminal domain-containing protein</fullName>
    </recommendedName>
</protein>
<evidence type="ECO:0000256" key="2">
    <source>
        <dbReference type="SAM" id="Coils"/>
    </source>
</evidence>
<dbReference type="FunCoup" id="A3GHT0">
    <property type="interactions" value="222"/>
</dbReference>
<dbReference type="OMA" id="WSKLGFW"/>
<dbReference type="GeneID" id="4851829"/>
<evidence type="ECO:0000256" key="1">
    <source>
        <dbReference type="ARBA" id="ARBA00023054"/>
    </source>
</evidence>
<dbReference type="EMBL" id="AAVQ01000002">
    <property type="protein sequence ID" value="EAZ62872.2"/>
    <property type="molecule type" value="Genomic_DNA"/>
</dbReference>
<feature type="compositionally biased region" description="Low complexity" evidence="3">
    <location>
        <begin position="163"/>
        <end position="174"/>
    </location>
</feature>
<feature type="compositionally biased region" description="Basic and acidic residues" evidence="3">
    <location>
        <begin position="582"/>
        <end position="594"/>
    </location>
</feature>
<feature type="region of interest" description="Disordered" evidence="3">
    <location>
        <begin position="161"/>
        <end position="215"/>
    </location>
</feature>
<name>A3GHT0_PICST</name>
<dbReference type="InParanoid" id="A3GHT0"/>
<comment type="caution">
    <text evidence="5">The sequence shown here is derived from an EMBL/GenBank/DDBJ whole genome shotgun (WGS) entry which is preliminary data.</text>
</comment>
<dbReference type="OrthoDB" id="1748564at2759"/>
<dbReference type="CDD" id="cd21044">
    <property type="entry name" value="Rab11BD_RAB3IP_like"/>
    <property type="match status" value="1"/>
</dbReference>
<dbReference type="GO" id="GO:0005085">
    <property type="term" value="F:guanyl-nucleotide exchange factor activity"/>
    <property type="evidence" value="ECO:0007669"/>
    <property type="project" value="InterPro"/>
</dbReference>
<gene>
    <name evidence="5" type="ORF">PICST_53851</name>
</gene>
<feature type="coiled-coil region" evidence="2">
    <location>
        <begin position="28"/>
        <end position="157"/>
    </location>
</feature>
<evidence type="ECO:0000259" key="4">
    <source>
        <dbReference type="Pfam" id="PF06428"/>
    </source>
</evidence>
<dbReference type="AlphaFoldDB" id="A3GHT0"/>
<dbReference type="InterPro" id="IPR040351">
    <property type="entry name" value="RAB3IL/RAB3IP/Sec2"/>
</dbReference>
<dbReference type="Proteomes" id="UP000002258">
    <property type="component" value="Chromosome 1"/>
</dbReference>